<dbReference type="NCBIfam" id="NF009906">
    <property type="entry name" value="PRK13369.1"/>
    <property type="match status" value="1"/>
</dbReference>
<keyword evidence="10" id="KW-1185">Reference proteome</keyword>
<dbReference type="PRINTS" id="PR01001">
    <property type="entry name" value="FADG3PDH"/>
</dbReference>
<dbReference type="Gene3D" id="3.50.50.60">
    <property type="entry name" value="FAD/NAD(P)-binding domain"/>
    <property type="match status" value="1"/>
</dbReference>
<dbReference type="NCBIfam" id="NF008899">
    <property type="entry name" value="PRK12266.1"/>
    <property type="match status" value="1"/>
</dbReference>
<comment type="catalytic activity">
    <reaction evidence="6">
        <text>a quinone + sn-glycerol 3-phosphate = dihydroxyacetone phosphate + a quinol</text>
        <dbReference type="Rhea" id="RHEA:18977"/>
        <dbReference type="ChEBI" id="CHEBI:24646"/>
        <dbReference type="ChEBI" id="CHEBI:57597"/>
        <dbReference type="ChEBI" id="CHEBI:57642"/>
        <dbReference type="ChEBI" id="CHEBI:132124"/>
        <dbReference type="EC" id="1.1.5.3"/>
    </reaction>
</comment>
<dbReference type="InterPro" id="IPR006076">
    <property type="entry name" value="FAD-dep_OxRdtase"/>
</dbReference>
<dbReference type="SUPFAM" id="SSF51905">
    <property type="entry name" value="FAD/NAD(P)-binding domain"/>
    <property type="match status" value="1"/>
</dbReference>
<dbReference type="Pfam" id="PF01266">
    <property type="entry name" value="DAO"/>
    <property type="match status" value="1"/>
</dbReference>
<dbReference type="PROSITE" id="PS00977">
    <property type="entry name" value="FAD_G3PDH_1"/>
    <property type="match status" value="1"/>
</dbReference>
<evidence type="ECO:0000256" key="2">
    <source>
        <dbReference type="ARBA" id="ARBA00007330"/>
    </source>
</evidence>
<dbReference type="PANTHER" id="PTHR11985:SF15">
    <property type="entry name" value="GLYCEROL-3-PHOSPHATE DEHYDROGENASE, MITOCHONDRIAL"/>
    <property type="match status" value="1"/>
</dbReference>
<keyword evidence="3 6" id="KW-0285">Flavoprotein</keyword>
<evidence type="ECO:0000259" key="7">
    <source>
        <dbReference type="Pfam" id="PF01266"/>
    </source>
</evidence>
<dbReference type="RefSeq" id="WP_141346401.1">
    <property type="nucleotide sequence ID" value="NZ_BJLF01000014.1"/>
</dbReference>
<name>A0A4Y3HZC5_9VIBR</name>
<dbReference type="PANTHER" id="PTHR11985">
    <property type="entry name" value="GLYCEROL-3-PHOSPHATE DEHYDROGENASE"/>
    <property type="match status" value="1"/>
</dbReference>
<feature type="domain" description="Alpha-glycerophosphate oxidase C-terminal" evidence="8">
    <location>
        <begin position="394"/>
        <end position="509"/>
    </location>
</feature>
<evidence type="ECO:0000313" key="9">
    <source>
        <dbReference type="EMBL" id="GEA51932.1"/>
    </source>
</evidence>
<dbReference type="InterPro" id="IPR038299">
    <property type="entry name" value="DAO_C_sf"/>
</dbReference>
<dbReference type="InterPro" id="IPR031656">
    <property type="entry name" value="DAO_C"/>
</dbReference>
<dbReference type="OrthoDB" id="9766796at2"/>
<dbReference type="InterPro" id="IPR036188">
    <property type="entry name" value="FAD/NAD-bd_sf"/>
</dbReference>
<accession>A0A4Y3HZC5</accession>
<comment type="cofactor">
    <cofactor evidence="1 6">
        <name>FAD</name>
        <dbReference type="ChEBI" id="CHEBI:57692"/>
    </cofactor>
</comment>
<organism evidence="9 10">
    <name type="scientific">Vibrio inusitatus NBRC 102082</name>
    <dbReference type="NCBI Taxonomy" id="1219070"/>
    <lineage>
        <taxon>Bacteria</taxon>
        <taxon>Pseudomonadati</taxon>
        <taxon>Pseudomonadota</taxon>
        <taxon>Gammaproteobacteria</taxon>
        <taxon>Vibrionales</taxon>
        <taxon>Vibrionaceae</taxon>
        <taxon>Vibrio</taxon>
    </lineage>
</organism>
<comment type="similarity">
    <text evidence="2 6">Belongs to the FAD-dependent glycerol-3-phosphate dehydrogenase family.</text>
</comment>
<protein>
    <recommendedName>
        <fullName evidence="6">Glycerol-3-phosphate dehydrogenase</fullName>
        <ecNumber evidence="6">1.1.5.3</ecNumber>
    </recommendedName>
</protein>
<evidence type="ECO:0000259" key="8">
    <source>
        <dbReference type="Pfam" id="PF16901"/>
    </source>
</evidence>
<dbReference type="GO" id="GO:0009331">
    <property type="term" value="C:glycerol-3-phosphate dehydrogenase (FAD) complex"/>
    <property type="evidence" value="ECO:0007669"/>
    <property type="project" value="UniProtKB-UniRule"/>
</dbReference>
<comment type="caution">
    <text evidence="9">The sequence shown here is derived from an EMBL/GenBank/DDBJ whole genome shotgun (WGS) entry which is preliminary data.</text>
</comment>
<dbReference type="EMBL" id="BJLF01000014">
    <property type="protein sequence ID" value="GEA51932.1"/>
    <property type="molecule type" value="Genomic_DNA"/>
</dbReference>
<dbReference type="Gene3D" id="1.10.8.870">
    <property type="entry name" value="Alpha-glycerophosphate oxidase, cap domain"/>
    <property type="match status" value="1"/>
</dbReference>
<dbReference type="PROSITE" id="PS00978">
    <property type="entry name" value="FAD_G3PDH_2"/>
    <property type="match status" value="1"/>
</dbReference>
<dbReference type="Proteomes" id="UP000318717">
    <property type="component" value="Unassembled WGS sequence"/>
</dbReference>
<dbReference type="Pfam" id="PF16901">
    <property type="entry name" value="DAO_C"/>
    <property type="match status" value="1"/>
</dbReference>
<evidence type="ECO:0000256" key="6">
    <source>
        <dbReference type="RuleBase" id="RU361217"/>
    </source>
</evidence>
<dbReference type="Gene3D" id="3.30.9.10">
    <property type="entry name" value="D-Amino Acid Oxidase, subunit A, domain 2"/>
    <property type="match status" value="1"/>
</dbReference>
<evidence type="ECO:0000256" key="4">
    <source>
        <dbReference type="ARBA" id="ARBA00022827"/>
    </source>
</evidence>
<keyword evidence="4" id="KW-0274">FAD</keyword>
<keyword evidence="5 6" id="KW-0560">Oxidoreductase</keyword>
<evidence type="ECO:0000256" key="1">
    <source>
        <dbReference type="ARBA" id="ARBA00001974"/>
    </source>
</evidence>
<feature type="domain" description="FAD dependent oxidoreductase" evidence="7">
    <location>
        <begin position="20"/>
        <end position="373"/>
    </location>
</feature>
<evidence type="ECO:0000256" key="3">
    <source>
        <dbReference type="ARBA" id="ARBA00022630"/>
    </source>
</evidence>
<evidence type="ECO:0000313" key="10">
    <source>
        <dbReference type="Proteomes" id="UP000318717"/>
    </source>
</evidence>
<sequence>MNQARSQRLKHNSKQSQILDIIVVGGGINGVGIATDAVSRGLSTALFESRDFASATSSASSKLIHGGLRYLEHYEFRLVSEALSEREVILKKAPHIAKPMRFRLPHRPFLRPAWMIRTGMYLYDYLSTRNSLPASCKVSLSDDGIMHDEFKVGFEYSDGWVDDARLVVLNAMQAKEKGAEVRNYCEVVSVTQQDKVWTVELLDHRIGERLTRQSRCVVNATGPWVKQFISDTVQTKSPMGIRLIKGSHIIVPKIYSQEFAYILQNQDGRIVFVIPYLNKYSLIGTTDIEYKGDPRKVTISNDEINYLLDVVNQHFKHFTFKDDIISSFSGVRPLCDDESDSPQAITRDYTLTLQHSLETAPLLSVFGGKLTTYRKLANAALDKLEHAFPEMRPCTTESTLLPGAEQFDKTRLLAQLRELAPFVDKDIIERWAMTYGTRALIMIHSLREEQDLGERFSEQLYAAEVDYLLEQEFAHSAEDILYRRTKLYLEMTPAEVDTLEHYLLIKAQENKHTVTQQRGNEETVLSRVNLTLDT</sequence>
<dbReference type="GO" id="GO:0004368">
    <property type="term" value="F:glycerol-3-phosphate dehydrogenase (quinone) activity"/>
    <property type="evidence" value="ECO:0007669"/>
    <property type="project" value="UniProtKB-EC"/>
</dbReference>
<gene>
    <name evidence="9" type="ORF">VIN01S_27360</name>
</gene>
<dbReference type="AlphaFoldDB" id="A0A4Y3HZC5"/>
<reference evidence="9 10" key="1">
    <citation type="submission" date="2019-06" db="EMBL/GenBank/DDBJ databases">
        <title>Whole genome shotgun sequence of Vibrio inusitatus NBRC 102082.</title>
        <authorList>
            <person name="Hosoyama A."/>
            <person name="Uohara A."/>
            <person name="Ohji S."/>
            <person name="Ichikawa N."/>
        </authorList>
    </citation>
    <scope>NUCLEOTIDE SEQUENCE [LARGE SCALE GENOMIC DNA]</scope>
    <source>
        <strain evidence="9 10">NBRC 102082</strain>
    </source>
</reference>
<dbReference type="GO" id="GO:0046168">
    <property type="term" value="P:glycerol-3-phosphate catabolic process"/>
    <property type="evidence" value="ECO:0007669"/>
    <property type="project" value="TreeGrafter"/>
</dbReference>
<dbReference type="EC" id="1.1.5.3" evidence="6"/>
<dbReference type="InterPro" id="IPR000447">
    <property type="entry name" value="G3P_DH_FAD-dep"/>
</dbReference>
<proteinExistence type="inferred from homology"/>
<evidence type="ECO:0000256" key="5">
    <source>
        <dbReference type="ARBA" id="ARBA00023002"/>
    </source>
</evidence>